<dbReference type="SMART" id="SM00422">
    <property type="entry name" value="HTH_MERR"/>
    <property type="match status" value="1"/>
</dbReference>
<dbReference type="InterPro" id="IPR000551">
    <property type="entry name" value="MerR-type_HTH_dom"/>
</dbReference>
<dbReference type="SUPFAM" id="SSF46955">
    <property type="entry name" value="Putative DNA-binding domain"/>
    <property type="match status" value="1"/>
</dbReference>
<sequence>MEIPDKLYFSISEVSKITEVEPHILRYWEREFKQIKPKRNKRGERNYTKKDIGIILKLKSLLYNHLYTIQGAKQKLRERGTKEELKTKDSINFLKRIKKELISLRKTLKK</sequence>
<dbReference type="InterPro" id="IPR009061">
    <property type="entry name" value="DNA-bd_dom_put_sf"/>
</dbReference>
<evidence type="ECO:0000313" key="2">
    <source>
        <dbReference type="EMBL" id="PIV64570.1"/>
    </source>
</evidence>
<name>A0A2M7E9Z6_9BACT</name>
<dbReference type="Gene3D" id="1.10.1660.10">
    <property type="match status" value="1"/>
</dbReference>
<evidence type="ECO:0000259" key="1">
    <source>
        <dbReference type="PROSITE" id="PS50937"/>
    </source>
</evidence>
<dbReference type="AlphaFoldDB" id="A0A2M7E9Z6"/>
<dbReference type="EMBL" id="PETL01000075">
    <property type="protein sequence ID" value="PIV64570.1"/>
    <property type="molecule type" value="Genomic_DNA"/>
</dbReference>
<proteinExistence type="predicted"/>
<organism evidence="2 3">
    <name type="scientific">bacterium (Candidatus Ratteibacteria) CG01_land_8_20_14_3_00_40_19</name>
    <dbReference type="NCBI Taxonomy" id="2014290"/>
    <lineage>
        <taxon>Bacteria</taxon>
        <taxon>Candidatus Ratteibacteria</taxon>
    </lineage>
</organism>
<feature type="domain" description="HTH merR-type" evidence="1">
    <location>
        <begin position="8"/>
        <end position="61"/>
    </location>
</feature>
<reference evidence="3" key="1">
    <citation type="submission" date="2017-09" db="EMBL/GenBank/DDBJ databases">
        <title>Depth-based differentiation of microbial function through sediment-hosted aquifers and enrichment of novel symbionts in the deep terrestrial subsurface.</title>
        <authorList>
            <person name="Probst A.J."/>
            <person name="Ladd B."/>
            <person name="Jarett J.K."/>
            <person name="Geller-Mcgrath D.E."/>
            <person name="Sieber C.M.K."/>
            <person name="Emerson J.B."/>
            <person name="Anantharaman K."/>
            <person name="Thomas B.C."/>
            <person name="Malmstrom R."/>
            <person name="Stieglmeier M."/>
            <person name="Klingl A."/>
            <person name="Woyke T."/>
            <person name="Ryan C.M."/>
            <person name="Banfield J.F."/>
        </authorList>
    </citation>
    <scope>NUCLEOTIDE SEQUENCE [LARGE SCALE GENOMIC DNA]</scope>
</reference>
<comment type="caution">
    <text evidence="2">The sequence shown here is derived from an EMBL/GenBank/DDBJ whole genome shotgun (WGS) entry which is preliminary data.</text>
</comment>
<evidence type="ECO:0000313" key="3">
    <source>
        <dbReference type="Proteomes" id="UP000228886"/>
    </source>
</evidence>
<dbReference type="Pfam" id="PF13411">
    <property type="entry name" value="MerR_1"/>
    <property type="match status" value="1"/>
</dbReference>
<gene>
    <name evidence="2" type="ORF">COS11_01460</name>
</gene>
<dbReference type="GO" id="GO:0006355">
    <property type="term" value="P:regulation of DNA-templated transcription"/>
    <property type="evidence" value="ECO:0007669"/>
    <property type="project" value="InterPro"/>
</dbReference>
<dbReference type="GO" id="GO:0003677">
    <property type="term" value="F:DNA binding"/>
    <property type="evidence" value="ECO:0007669"/>
    <property type="project" value="InterPro"/>
</dbReference>
<accession>A0A2M7E9Z6</accession>
<dbReference type="PROSITE" id="PS50937">
    <property type="entry name" value="HTH_MERR_2"/>
    <property type="match status" value="1"/>
</dbReference>
<protein>
    <submittedName>
        <fullName evidence="2">MerR family transcriptional regulator</fullName>
    </submittedName>
</protein>
<dbReference type="Proteomes" id="UP000228886">
    <property type="component" value="Unassembled WGS sequence"/>
</dbReference>